<name>A0A1H2WQ84_9RHOB</name>
<dbReference type="EMBL" id="FNNP01000001">
    <property type="protein sequence ID" value="SDW82424.1"/>
    <property type="molecule type" value="Genomic_DNA"/>
</dbReference>
<reference evidence="2" key="1">
    <citation type="submission" date="2016-10" db="EMBL/GenBank/DDBJ databases">
        <authorList>
            <person name="Varghese N."/>
            <person name="Submissions S."/>
        </authorList>
    </citation>
    <scope>NUCLEOTIDE SEQUENCE [LARGE SCALE GENOMIC DNA]</scope>
    <source>
        <strain evidence="2">DSM 27839</strain>
    </source>
</reference>
<protein>
    <submittedName>
        <fullName evidence="1">Uncharacterized protein</fullName>
    </submittedName>
</protein>
<proteinExistence type="predicted"/>
<dbReference type="AlphaFoldDB" id="A0A1H2WQ84"/>
<dbReference type="Proteomes" id="UP000183400">
    <property type="component" value="Unassembled WGS sequence"/>
</dbReference>
<keyword evidence="2" id="KW-1185">Reference proteome</keyword>
<evidence type="ECO:0000313" key="2">
    <source>
        <dbReference type="Proteomes" id="UP000183400"/>
    </source>
</evidence>
<organism evidence="1 2">
    <name type="scientific">Ruegeria halocynthiae</name>
    <dbReference type="NCBI Taxonomy" id="985054"/>
    <lineage>
        <taxon>Bacteria</taxon>
        <taxon>Pseudomonadati</taxon>
        <taxon>Pseudomonadota</taxon>
        <taxon>Alphaproteobacteria</taxon>
        <taxon>Rhodobacterales</taxon>
        <taxon>Roseobacteraceae</taxon>
        <taxon>Ruegeria</taxon>
    </lineage>
</organism>
<dbReference type="RefSeq" id="WP_074736222.1">
    <property type="nucleotide sequence ID" value="NZ_FNNP01000001.1"/>
</dbReference>
<evidence type="ECO:0000313" key="1">
    <source>
        <dbReference type="EMBL" id="SDW82424.1"/>
    </source>
</evidence>
<accession>A0A1H2WQ84</accession>
<gene>
    <name evidence="1" type="ORF">SAMN05444358_1011860</name>
</gene>
<sequence>MKMQFFTYGVATICASLAIFMLLRGGPESDSIPDDLSNRTVETDIRQIAVGAPETRELVLRGKLAKFWQVVDQKAPEDLDYVVSRFFEARSSLRTSEDVRKKLDRELLAYRLRLAKYSQALSDKQRIDIINARIQFLQIFDDPKTCALVARHGAGNLNYDQLSLVYLELDQVMATMVSHLIDARASGDNNEANALTLPTDEDYDQLVDRMKDGGWSDLELQPLLLDTWRDPEYCQIYLSYLENVAAMPGKSGAAIRVDEIDGFLQPQ</sequence>